<sequence>MDTGIIASFKLYYRYMQLQHAVDRDEAGKRDIYKVNQLQLCIKVISLYDKNGVSIIPSSDESIEDIKENLLVDPNDELVVKKLQQQINALDVHNPMPVEDLLNIKEEQEAVTKIEQKENEIVIPPLTREEQLRILHNVLRIVDERIDNSGVTIKSLCKLQFCIYKEVQKEKAKKQVQLRLD</sequence>
<gene>
    <name evidence="1" type="ORF">CPELLU_LOCUS17807</name>
</gene>
<proteinExistence type="predicted"/>
<dbReference type="OrthoDB" id="2394465at2759"/>
<dbReference type="EMBL" id="CAJVQA010031838">
    <property type="protein sequence ID" value="CAG8802209.1"/>
    <property type="molecule type" value="Genomic_DNA"/>
</dbReference>
<accession>A0A9N9K1A1</accession>
<dbReference type="AlphaFoldDB" id="A0A9N9K1A1"/>
<organism evidence="1 2">
    <name type="scientific">Cetraspora pellucida</name>
    <dbReference type="NCBI Taxonomy" id="1433469"/>
    <lineage>
        <taxon>Eukaryota</taxon>
        <taxon>Fungi</taxon>
        <taxon>Fungi incertae sedis</taxon>
        <taxon>Mucoromycota</taxon>
        <taxon>Glomeromycotina</taxon>
        <taxon>Glomeromycetes</taxon>
        <taxon>Diversisporales</taxon>
        <taxon>Gigasporaceae</taxon>
        <taxon>Cetraspora</taxon>
    </lineage>
</organism>
<protein>
    <submittedName>
        <fullName evidence="1">22977_t:CDS:1</fullName>
    </submittedName>
</protein>
<keyword evidence="2" id="KW-1185">Reference proteome</keyword>
<reference evidence="1" key="1">
    <citation type="submission" date="2021-06" db="EMBL/GenBank/DDBJ databases">
        <authorList>
            <person name="Kallberg Y."/>
            <person name="Tangrot J."/>
            <person name="Rosling A."/>
        </authorList>
    </citation>
    <scope>NUCLEOTIDE SEQUENCE</scope>
    <source>
        <strain evidence="1">FL966</strain>
    </source>
</reference>
<evidence type="ECO:0000313" key="1">
    <source>
        <dbReference type="EMBL" id="CAG8802209.1"/>
    </source>
</evidence>
<name>A0A9N9K1A1_9GLOM</name>
<dbReference type="Proteomes" id="UP000789759">
    <property type="component" value="Unassembled WGS sequence"/>
</dbReference>
<evidence type="ECO:0000313" key="2">
    <source>
        <dbReference type="Proteomes" id="UP000789759"/>
    </source>
</evidence>
<comment type="caution">
    <text evidence="1">The sequence shown here is derived from an EMBL/GenBank/DDBJ whole genome shotgun (WGS) entry which is preliminary data.</text>
</comment>